<organism evidence="2 3">
    <name type="scientific">Mycolicibacterium cyprinidarum</name>
    <dbReference type="NCBI Taxonomy" id="2860311"/>
    <lineage>
        <taxon>Bacteria</taxon>
        <taxon>Bacillati</taxon>
        <taxon>Actinomycetota</taxon>
        <taxon>Actinomycetes</taxon>
        <taxon>Mycobacteriales</taxon>
        <taxon>Mycobacteriaceae</taxon>
        <taxon>Mycolicibacterium</taxon>
    </lineage>
</organism>
<evidence type="ECO:0000313" key="2">
    <source>
        <dbReference type="EMBL" id="GJF10049.1"/>
    </source>
</evidence>
<gene>
    <name evidence="2" type="ORF">NGTWS1702_34540</name>
</gene>
<comment type="caution">
    <text evidence="2">The sequence shown here is derived from an EMBL/GenBank/DDBJ whole genome shotgun (WGS) entry which is preliminary data.</text>
</comment>
<proteinExistence type="predicted"/>
<protein>
    <submittedName>
        <fullName evidence="2">Uncharacterized protein</fullName>
    </submittedName>
</protein>
<dbReference type="EMBL" id="BPRH01003620">
    <property type="protein sequence ID" value="GJF10049.1"/>
    <property type="molecule type" value="Genomic_DNA"/>
</dbReference>
<feature type="compositionally biased region" description="Polar residues" evidence="1">
    <location>
        <begin position="1"/>
        <end position="10"/>
    </location>
</feature>
<dbReference type="Proteomes" id="UP001060504">
    <property type="component" value="Unassembled WGS sequence"/>
</dbReference>
<evidence type="ECO:0000256" key="1">
    <source>
        <dbReference type="SAM" id="MobiDB-lite"/>
    </source>
</evidence>
<reference evidence="2 3" key="1">
    <citation type="submission" date="2021-08" db="EMBL/GenBank/DDBJ databases">
        <title>Draft genome sequence of Mycolicibacterium sp. NGTWS1702 strain.</title>
        <authorList>
            <person name="Matsumoto M."/>
            <person name="Tang B.C.C."/>
            <person name="Machida Y."/>
            <person name="Matoyama H."/>
            <person name="Kishihara T."/>
            <person name="Sato S."/>
            <person name="Kondo I."/>
            <person name="Sano M."/>
            <person name="Kato G."/>
        </authorList>
    </citation>
    <scope>NUCLEOTIDE SEQUENCE [LARGE SCALE GENOMIC DNA]</scope>
    <source>
        <strain evidence="2 3">NGTWSNA01</strain>
    </source>
</reference>
<accession>A0ABQ4VBQ7</accession>
<sequence length="179" mass="19149">MNTSPNTTTADPDVPLPAGATADDWPSVDHDGVLVRSLEWCRYDTDKVGVSIDGSQRATGEYTKGISFYGVSEGQSIDSAQARELAAALIEAADELDGPHAVDSATRNCTTNENVIVICADPDEKIEVICTPFEPNGHDYAGELLLAIFYRGREESFAVLTAAQSARLAELLTGQDVTR</sequence>
<feature type="region of interest" description="Disordered" evidence="1">
    <location>
        <begin position="1"/>
        <end position="23"/>
    </location>
</feature>
<evidence type="ECO:0000313" key="3">
    <source>
        <dbReference type="Proteomes" id="UP001060504"/>
    </source>
</evidence>
<name>A0ABQ4VBQ7_9MYCO</name>
<keyword evidence="3" id="KW-1185">Reference proteome</keyword>